<accession>A0ABY5NM40</accession>
<keyword evidence="2" id="KW-1185">Reference proteome</keyword>
<reference evidence="1" key="1">
    <citation type="submission" date="2022-01" db="EMBL/GenBank/DDBJ databases">
        <title>Microbacterium eymi and Microbacterium rhizovicinus sp. nov., isolated from the rhizospheric soil of Elymus tsukushiensis, a plant native to the Dokdo Islands, Republic of Korea.</title>
        <authorList>
            <person name="Hwang Y.J."/>
        </authorList>
    </citation>
    <scope>NUCLEOTIDE SEQUENCE</scope>
    <source>
        <strain evidence="1">KUDC0405</strain>
    </source>
</reference>
<dbReference type="EMBL" id="CP091139">
    <property type="protein sequence ID" value="UUT36260.1"/>
    <property type="molecule type" value="Genomic_DNA"/>
</dbReference>
<name>A0ABY5NM40_9MICO</name>
<dbReference type="RefSeq" id="WP_259612909.1">
    <property type="nucleotide sequence ID" value="NZ_CP091139.2"/>
</dbReference>
<evidence type="ECO:0000313" key="1">
    <source>
        <dbReference type="EMBL" id="UUT36260.1"/>
    </source>
</evidence>
<gene>
    <name evidence="1" type="ORF">L2X98_25095</name>
</gene>
<sequence length="138" mass="15548">MRGARRPTHELDWYRDPEGRGIDARLHLLDRQMLDRDQKPVSTVDDVELDGATIGQPVDHDQPPTVTALLVGAAVLPRIFGGAMPRSRWARIDWEHVTALDTVIELNDAAEELDAVWLERWIRDRIIAHIPGGAHAPE</sequence>
<proteinExistence type="predicted"/>
<dbReference type="Proteomes" id="UP001054811">
    <property type="component" value="Chromosome"/>
</dbReference>
<organism evidence="1 2">
    <name type="scientific">Microbacterium elymi</name>
    <dbReference type="NCBI Taxonomy" id="2909587"/>
    <lineage>
        <taxon>Bacteria</taxon>
        <taxon>Bacillati</taxon>
        <taxon>Actinomycetota</taxon>
        <taxon>Actinomycetes</taxon>
        <taxon>Micrococcales</taxon>
        <taxon>Microbacteriaceae</taxon>
        <taxon>Microbacterium</taxon>
    </lineage>
</organism>
<protein>
    <submittedName>
        <fullName evidence="1">Uncharacterized protein</fullName>
    </submittedName>
</protein>
<evidence type="ECO:0000313" key="2">
    <source>
        <dbReference type="Proteomes" id="UP001054811"/>
    </source>
</evidence>